<evidence type="ECO:0000313" key="5">
    <source>
        <dbReference type="EMBL" id="RKF60089.1"/>
    </source>
</evidence>
<feature type="compositionally biased region" description="Polar residues" evidence="3">
    <location>
        <begin position="351"/>
        <end position="361"/>
    </location>
</feature>
<name>A0A420HRS3_9PEZI</name>
<reference evidence="5 6" key="1">
    <citation type="journal article" date="2018" name="BMC Genomics">
        <title>Comparative genome analyses reveal sequence features reflecting distinct modes of host-adaptation between dicot and monocot powdery mildew.</title>
        <authorList>
            <person name="Wu Y."/>
            <person name="Ma X."/>
            <person name="Pan Z."/>
            <person name="Kale S.D."/>
            <person name="Song Y."/>
            <person name="King H."/>
            <person name="Zhang Q."/>
            <person name="Presley C."/>
            <person name="Deng X."/>
            <person name="Wei C.I."/>
            <person name="Xiao S."/>
        </authorList>
    </citation>
    <scope>NUCLEOTIDE SEQUENCE [LARGE SCALE GENOMIC DNA]</scope>
    <source>
        <strain evidence="5">UMSG2</strain>
    </source>
</reference>
<dbReference type="InterPro" id="IPR036427">
    <property type="entry name" value="Bromodomain-like_sf"/>
</dbReference>
<keyword evidence="6" id="KW-1185">Reference proteome</keyword>
<evidence type="ECO:0000313" key="6">
    <source>
        <dbReference type="Proteomes" id="UP000286134"/>
    </source>
</evidence>
<dbReference type="Proteomes" id="UP000286134">
    <property type="component" value="Unassembled WGS sequence"/>
</dbReference>
<feature type="region of interest" description="Disordered" evidence="3">
    <location>
        <begin position="245"/>
        <end position="301"/>
    </location>
</feature>
<evidence type="ECO:0000256" key="3">
    <source>
        <dbReference type="SAM" id="MobiDB-lite"/>
    </source>
</evidence>
<dbReference type="PANTHER" id="PTHR15398">
    <property type="entry name" value="BROMODOMAIN-CONTAINING PROTEIN 8"/>
    <property type="match status" value="1"/>
</dbReference>
<keyword evidence="1 2" id="KW-0103">Bromodomain</keyword>
<evidence type="ECO:0000256" key="2">
    <source>
        <dbReference type="PROSITE-ProRule" id="PRU00035"/>
    </source>
</evidence>
<dbReference type="Pfam" id="PF00439">
    <property type="entry name" value="Bromodomain"/>
    <property type="match status" value="1"/>
</dbReference>
<dbReference type="SUPFAM" id="SSF47370">
    <property type="entry name" value="Bromodomain"/>
    <property type="match status" value="1"/>
</dbReference>
<gene>
    <name evidence="5" type="ORF">OnM2_054054</name>
</gene>
<dbReference type="GO" id="GO:0035267">
    <property type="term" value="C:NuA4 histone acetyltransferase complex"/>
    <property type="evidence" value="ECO:0007669"/>
    <property type="project" value="TreeGrafter"/>
</dbReference>
<proteinExistence type="predicted"/>
<comment type="caution">
    <text evidence="5">The sequence shown here is derived from an EMBL/GenBank/DDBJ whole genome shotgun (WGS) entry which is preliminary data.</text>
</comment>
<dbReference type="InterPro" id="IPR001487">
    <property type="entry name" value="Bromodomain"/>
</dbReference>
<evidence type="ECO:0000256" key="1">
    <source>
        <dbReference type="ARBA" id="ARBA00023117"/>
    </source>
</evidence>
<feature type="compositionally biased region" description="Polar residues" evidence="3">
    <location>
        <begin position="248"/>
        <end position="274"/>
    </location>
</feature>
<feature type="region of interest" description="Disordered" evidence="3">
    <location>
        <begin position="74"/>
        <end position="93"/>
    </location>
</feature>
<sequence>MDVAATYTPLECLLVFQSLVAIGTEEKDFISISELLKKTPLVRDCPTFDAKRLEASALRDLYLRLLREELRGEEQNRYEESNKSPLRKRKLPSPKLASFDDCRKYKHKLPLLVERLYGRYRDYMIKAIKEDERNYVKLQGQIEKIERGDWDEIKLDEDESLDSNDKSEYLKNNGVHLESSNLSNGPTFSKESTPNLSQTNMMIQLELASKQASNGIECNTSSNLNADNTSSGNQTVLGQISARPYNLLSPSSRTRIQGESSQDTLYRNSQQSSPLGLVRSEHKVSQLSPQNYTESPQKSISKFHVTHPTQSFPPLSSSSSKKSKENKSLVKSINFEGSSVDVPENTVSQERYISSESQLTSPWKDISKSKESTPSKLPSSSNNIQYDQDRTLPFRPPQTSPTSNPEKTPLSPSQPLFQSKKQYSSPYDKEKSLKLMTPIQFSSNTNTNLASYTSIATDLPLRKINISTTGYGTIWNPTPTGLTPRNFTPLPPPEMEPISPILKSSKSTPVKKVLKKKGLGDLSRPLESVANKIPCPSPTKTDLEISRSLGVSQPSNSPIANKQFLNNESINSDVEMQVVTFPKVEDIDDTAVDKLTTREASKPPSSPRSLVELMQEKKSDDESRVPATVLWTRAFPKIAAQALQDISTDKNASMFANPIKEKDAPGYRNIILRPQDLKSIRIAINAGHRAALAAAPDELKSNATSVWLPISEDLIPPKGIINYAQLEKELMRMFANAIMFNADPRRGLGPLLQDASERSKEEAFGYSFDEDSIVKGTRDMFAAVEKKVSDLRSVERKREKSWAG</sequence>
<dbReference type="OrthoDB" id="21449at2759"/>
<feature type="compositionally biased region" description="Polar residues" evidence="3">
    <location>
        <begin position="400"/>
        <end position="425"/>
    </location>
</feature>
<organism evidence="5 6">
    <name type="scientific">Erysiphe neolycopersici</name>
    <dbReference type="NCBI Taxonomy" id="212602"/>
    <lineage>
        <taxon>Eukaryota</taxon>
        <taxon>Fungi</taxon>
        <taxon>Dikarya</taxon>
        <taxon>Ascomycota</taxon>
        <taxon>Pezizomycotina</taxon>
        <taxon>Leotiomycetes</taxon>
        <taxon>Erysiphales</taxon>
        <taxon>Erysiphaceae</taxon>
        <taxon>Erysiphe</taxon>
    </lineage>
</organism>
<feature type="domain" description="Bromo" evidence="4">
    <location>
        <begin position="647"/>
        <end position="748"/>
    </location>
</feature>
<dbReference type="EMBL" id="MCFK01005442">
    <property type="protein sequence ID" value="RKF60089.1"/>
    <property type="molecule type" value="Genomic_DNA"/>
</dbReference>
<dbReference type="STRING" id="212602.A0A420HRS3"/>
<feature type="compositionally biased region" description="Polar residues" evidence="3">
    <location>
        <begin position="285"/>
        <end position="300"/>
    </location>
</feature>
<dbReference type="AlphaFoldDB" id="A0A420HRS3"/>
<feature type="region of interest" description="Disordered" evidence="3">
    <location>
        <begin position="306"/>
        <end position="325"/>
    </location>
</feature>
<accession>A0A420HRS3</accession>
<dbReference type="GO" id="GO:0006325">
    <property type="term" value="P:chromatin organization"/>
    <property type="evidence" value="ECO:0007669"/>
    <property type="project" value="UniProtKB-ARBA"/>
</dbReference>
<protein>
    <submittedName>
        <fullName evidence="5">Putative wd domain containing protein</fullName>
    </submittedName>
</protein>
<dbReference type="PROSITE" id="PS50014">
    <property type="entry name" value="BROMODOMAIN_2"/>
    <property type="match status" value="1"/>
</dbReference>
<feature type="region of interest" description="Disordered" evidence="3">
    <location>
        <begin position="351"/>
        <end position="429"/>
    </location>
</feature>
<evidence type="ECO:0000259" key="4">
    <source>
        <dbReference type="PROSITE" id="PS50014"/>
    </source>
</evidence>
<feature type="compositionally biased region" description="Polar residues" evidence="3">
    <location>
        <begin position="374"/>
        <end position="386"/>
    </location>
</feature>
<dbReference type="PANTHER" id="PTHR15398:SF4">
    <property type="entry name" value="BROMODOMAIN-CONTAINING PROTEIN 8 ISOFORM X1"/>
    <property type="match status" value="1"/>
</dbReference>
<dbReference type="Gene3D" id="1.20.920.10">
    <property type="entry name" value="Bromodomain-like"/>
    <property type="match status" value="1"/>
</dbReference>
<feature type="region of interest" description="Disordered" evidence="3">
    <location>
        <begin position="595"/>
        <end position="620"/>
    </location>
</feature>